<sequence>MCLITCTREYFKFMRCNICGNEDLRLIGVKNKAGLKKYYRCKECEFIFIDKAHILSYKDEGLRYEVHNNEISDPSYRSYFKKFINYIEDNLDKDNVILDYGSGPQPVLADVMEEDGYRVDIYDKFFYNKKDYLDKKYDVIISTEVFEHIYKPVETLETLLSILKKNGKLILMTAVSPPTDEEFRRWWYIQDPTHVVFYNEKTFEVIGRKYDLNIIKYNHKNIIIFQRR</sequence>
<dbReference type="InterPro" id="IPR029063">
    <property type="entry name" value="SAM-dependent_MTases_sf"/>
</dbReference>
<comment type="caution">
    <text evidence="1">The sequence shown here is derived from an EMBL/GenBank/DDBJ whole genome shotgun (WGS) entry which is preliminary data.</text>
</comment>
<keyword evidence="1" id="KW-0808">Transferase</keyword>
<name>A0ABX9KF27_9FUSO</name>
<dbReference type="SUPFAM" id="SSF53335">
    <property type="entry name" value="S-adenosyl-L-methionine-dependent methyltransferases"/>
    <property type="match status" value="1"/>
</dbReference>
<keyword evidence="2" id="KW-1185">Reference proteome</keyword>
<dbReference type="GO" id="GO:0032259">
    <property type="term" value="P:methylation"/>
    <property type="evidence" value="ECO:0007669"/>
    <property type="project" value="UniProtKB-KW"/>
</dbReference>
<dbReference type="Pfam" id="PF13489">
    <property type="entry name" value="Methyltransf_23"/>
    <property type="match status" value="1"/>
</dbReference>
<reference evidence="1 2" key="1">
    <citation type="submission" date="2018-08" db="EMBL/GenBank/DDBJ databases">
        <title>Draft genome sequence of Psychrilyobacter sp. strain SD5 isolated from Black Sea water.</title>
        <authorList>
            <person name="Yadav S."/>
            <person name="Villanueva L."/>
            <person name="Damste J.S.S."/>
        </authorList>
    </citation>
    <scope>NUCLEOTIDE SEQUENCE [LARGE SCALE GENOMIC DNA]</scope>
    <source>
        <strain evidence="1 2">SD5</strain>
    </source>
</reference>
<protein>
    <submittedName>
        <fullName evidence="1">Methyltransferase domain-containing protein</fullName>
    </submittedName>
</protein>
<dbReference type="Gene3D" id="3.40.50.150">
    <property type="entry name" value="Vaccinia Virus protein VP39"/>
    <property type="match status" value="1"/>
</dbReference>
<organism evidence="1 2">
    <name type="scientific">Psychrilyobacter piezotolerans</name>
    <dbReference type="NCBI Taxonomy" id="2293438"/>
    <lineage>
        <taxon>Bacteria</taxon>
        <taxon>Fusobacteriati</taxon>
        <taxon>Fusobacteriota</taxon>
        <taxon>Fusobacteriia</taxon>
        <taxon>Fusobacteriales</taxon>
        <taxon>Fusobacteriaceae</taxon>
        <taxon>Psychrilyobacter</taxon>
    </lineage>
</organism>
<dbReference type="GO" id="GO:0008168">
    <property type="term" value="F:methyltransferase activity"/>
    <property type="evidence" value="ECO:0007669"/>
    <property type="project" value="UniProtKB-KW"/>
</dbReference>
<dbReference type="Proteomes" id="UP000263486">
    <property type="component" value="Unassembled WGS sequence"/>
</dbReference>
<accession>A0ABX9KF27</accession>
<dbReference type="EMBL" id="QUAJ01000025">
    <property type="protein sequence ID" value="REI40047.1"/>
    <property type="molecule type" value="Genomic_DNA"/>
</dbReference>
<evidence type="ECO:0000313" key="1">
    <source>
        <dbReference type="EMBL" id="REI40047.1"/>
    </source>
</evidence>
<evidence type="ECO:0000313" key="2">
    <source>
        <dbReference type="Proteomes" id="UP000263486"/>
    </source>
</evidence>
<keyword evidence="1" id="KW-0489">Methyltransferase</keyword>
<gene>
    <name evidence="1" type="ORF">DYH56_12355</name>
</gene>
<proteinExistence type="predicted"/>